<evidence type="ECO:0000256" key="2">
    <source>
        <dbReference type="SAM" id="MobiDB-lite"/>
    </source>
</evidence>
<feature type="compositionally biased region" description="Gly residues" evidence="2">
    <location>
        <begin position="240"/>
        <end position="254"/>
    </location>
</feature>
<dbReference type="InterPro" id="IPR039131">
    <property type="entry name" value="NDUFAF1"/>
</dbReference>
<dbReference type="Pfam" id="PF08547">
    <property type="entry name" value="CIA30"/>
    <property type="match status" value="1"/>
</dbReference>
<proteinExistence type="inferred from homology"/>
<evidence type="ECO:0000313" key="4">
    <source>
        <dbReference type="EMBL" id="PFH56186.1"/>
    </source>
</evidence>
<dbReference type="STRING" id="268505.A0A2A9P5Q6"/>
<dbReference type="Proteomes" id="UP000037136">
    <property type="component" value="Unassembled WGS sequence"/>
</dbReference>
<reference evidence="4 5" key="2">
    <citation type="journal article" date="2017" name="Sci. Rep.">
        <title>Ant-infecting Ophiocordyceps genomes reveal a high diversity of potential behavioral manipulation genes and a possible major role for enterotoxins.</title>
        <authorList>
            <person name="de Bekker C."/>
            <person name="Ohm R.A."/>
            <person name="Evans H.C."/>
            <person name="Brachmann A."/>
            <person name="Hughes D.P."/>
        </authorList>
    </citation>
    <scope>NUCLEOTIDE SEQUENCE [LARGE SCALE GENOMIC DNA]</scope>
    <source>
        <strain evidence="4 5">SC16a</strain>
    </source>
</reference>
<dbReference type="GO" id="GO:0010257">
    <property type="term" value="P:NADH dehydrogenase complex assembly"/>
    <property type="evidence" value="ECO:0007669"/>
    <property type="project" value="TreeGrafter"/>
</dbReference>
<comment type="similarity">
    <text evidence="1">Belongs to the CIA30 family.</text>
</comment>
<feature type="region of interest" description="Disordered" evidence="2">
    <location>
        <begin position="212"/>
        <end position="271"/>
    </location>
</feature>
<comment type="caution">
    <text evidence="4">The sequence shown here is derived from an EMBL/GenBank/DDBJ whole genome shotgun (WGS) entry which is preliminary data.</text>
</comment>
<dbReference type="OrthoDB" id="426386at2759"/>
<dbReference type="PANTHER" id="PTHR13194:SF19">
    <property type="entry name" value="NAD(P)-BINDING ROSSMANN-FOLD SUPERFAMILY PROTEIN"/>
    <property type="match status" value="1"/>
</dbReference>
<keyword evidence="5" id="KW-1185">Reference proteome</keyword>
<dbReference type="InterPro" id="IPR013857">
    <property type="entry name" value="NADH-UbQ_OxRdtase-assoc_prot30"/>
</dbReference>
<reference evidence="4 5" key="1">
    <citation type="journal article" date="2015" name="BMC Genomics">
        <title>Gene expression during zombie ant biting behavior reflects the complexity underlying fungal parasitic behavioral manipulation.</title>
        <authorList>
            <person name="de Bekker C."/>
            <person name="Ohm R.A."/>
            <person name="Loreto R.G."/>
            <person name="Sebastian A."/>
            <person name="Albert I."/>
            <person name="Merrow M."/>
            <person name="Brachmann A."/>
            <person name="Hughes D.P."/>
        </authorList>
    </citation>
    <scope>NUCLEOTIDE SEQUENCE [LARGE SCALE GENOMIC DNA]</scope>
    <source>
        <strain evidence="4 5">SC16a</strain>
    </source>
</reference>
<accession>A0A2A9P5Q6</accession>
<feature type="domain" description="NADH:ubiquinone oxidoreductase intermediate-associated protein 30" evidence="3">
    <location>
        <begin position="40"/>
        <end position="205"/>
    </location>
</feature>
<dbReference type="PANTHER" id="PTHR13194">
    <property type="entry name" value="COMPLEX I INTERMEDIATE-ASSOCIATED PROTEIN 30"/>
    <property type="match status" value="1"/>
</dbReference>
<evidence type="ECO:0000313" key="5">
    <source>
        <dbReference type="Proteomes" id="UP000037136"/>
    </source>
</evidence>
<dbReference type="InterPro" id="IPR008979">
    <property type="entry name" value="Galactose-bd-like_sf"/>
</dbReference>
<evidence type="ECO:0000259" key="3">
    <source>
        <dbReference type="Pfam" id="PF08547"/>
    </source>
</evidence>
<sequence length="300" mass="32344">MGGKGHDDQRTQHKTLKQHAHTCTMTHVDKLYLFGGDKPWSSTDWETSDDRVRKGGSHSYLTISADGTTANFNGTLDTTTLGGAGFASQRTADRDLSLDLSGYDGILLSLGHAGDGKKYALTLSDVRTRVGVQDGRAEAVLSWEAVFDPGLGDKLVRLGWDEFVPTYRGREVEDAEPLNLREVKRVGLMMRSFFGEQSGHFSLEVRSMAAYRGPRPGSAPSRHRPTASQPAVDRTVGPVAAGGGGGGGGGGGEQGNCRCGEVEKEGSEEGLVPEEVVRDRRRPPAPFCCIMYICLFVRRG</sequence>
<dbReference type="GO" id="GO:0051082">
    <property type="term" value="F:unfolded protein binding"/>
    <property type="evidence" value="ECO:0007669"/>
    <property type="project" value="TreeGrafter"/>
</dbReference>
<name>A0A2A9P5Q6_OPHUN</name>
<protein>
    <recommendedName>
        <fullName evidence="3">NADH:ubiquinone oxidoreductase intermediate-associated protein 30 domain-containing protein</fullName>
    </recommendedName>
</protein>
<dbReference type="EMBL" id="LAZP02000638">
    <property type="protein sequence ID" value="PFH56186.1"/>
    <property type="molecule type" value="Genomic_DNA"/>
</dbReference>
<dbReference type="AlphaFoldDB" id="A0A2A9P5Q6"/>
<organism evidence="4 5">
    <name type="scientific">Ophiocordyceps unilateralis</name>
    <name type="common">Zombie-ant fungus</name>
    <name type="synonym">Torrubia unilateralis</name>
    <dbReference type="NCBI Taxonomy" id="268505"/>
    <lineage>
        <taxon>Eukaryota</taxon>
        <taxon>Fungi</taxon>
        <taxon>Dikarya</taxon>
        <taxon>Ascomycota</taxon>
        <taxon>Pezizomycotina</taxon>
        <taxon>Sordariomycetes</taxon>
        <taxon>Hypocreomycetidae</taxon>
        <taxon>Hypocreales</taxon>
        <taxon>Ophiocordycipitaceae</taxon>
        <taxon>Ophiocordyceps</taxon>
    </lineage>
</organism>
<dbReference type="SUPFAM" id="SSF49785">
    <property type="entry name" value="Galactose-binding domain-like"/>
    <property type="match status" value="1"/>
</dbReference>
<evidence type="ECO:0000256" key="1">
    <source>
        <dbReference type="ARBA" id="ARBA00007884"/>
    </source>
</evidence>
<gene>
    <name evidence="4" type="ORF">XA68_16919</name>
</gene>